<sequence>MNAQSDRLDVRLVGSGLARSRSDARELIDARRVLVDGRVTTKPARQVTAADRVEVTGDAGPRPVGRAAGKLSAAFEAFGPRGLSADGHLCLDVGASTGGFTQTLLACGAAHVVALDVGHGQLVPQLADDPRVTELSGTNIRDVDPAALRAAHGPFTVIVADLSFISLRLVLPQLVALLADGSAGSGQHVRGQAVLLIKPQFEVGRGGLDKHGVVKDPEAGAAAAHEVVRLAEELGWTLHDLADSPILGANGNREYLGWFSTT</sequence>
<evidence type="ECO:0000256" key="1">
    <source>
        <dbReference type="ARBA" id="ARBA00022884"/>
    </source>
</evidence>
<dbReference type="SUPFAM" id="SSF53335">
    <property type="entry name" value="S-adenosyl-L-methionine-dependent methyltransferases"/>
    <property type="match status" value="1"/>
</dbReference>
<dbReference type="GO" id="GO:0008168">
    <property type="term" value="F:methyltransferase activity"/>
    <property type="evidence" value="ECO:0007669"/>
    <property type="project" value="InterPro"/>
</dbReference>
<dbReference type="InterPro" id="IPR047048">
    <property type="entry name" value="TlyA"/>
</dbReference>
<dbReference type="GO" id="GO:0003723">
    <property type="term" value="F:RNA binding"/>
    <property type="evidence" value="ECO:0007669"/>
    <property type="project" value="UniProtKB-KW"/>
</dbReference>
<evidence type="ECO:0000256" key="3">
    <source>
        <dbReference type="PROSITE-ProRule" id="PRU00182"/>
    </source>
</evidence>
<dbReference type="PROSITE" id="PS50889">
    <property type="entry name" value="S4"/>
    <property type="match status" value="1"/>
</dbReference>
<dbReference type="eggNOG" id="COG1189">
    <property type="taxonomic scope" value="Bacteria"/>
</dbReference>
<dbReference type="PANTHER" id="PTHR32319:SF0">
    <property type="entry name" value="BACTERIAL HEMOLYSIN-LIKE PROTEIN"/>
    <property type="match status" value="1"/>
</dbReference>
<dbReference type="Gene3D" id="3.40.50.150">
    <property type="entry name" value="Vaccinia Virus protein VP39"/>
    <property type="match status" value="1"/>
</dbReference>
<dbReference type="EMBL" id="BAHD01000128">
    <property type="protein sequence ID" value="GAB98329.1"/>
    <property type="molecule type" value="Genomic_DNA"/>
</dbReference>
<dbReference type="PANTHER" id="PTHR32319">
    <property type="entry name" value="BACTERIAL HEMOLYSIN-LIKE PROTEIN"/>
    <property type="match status" value="1"/>
</dbReference>
<gene>
    <name evidence="5" type="primary">tlyA</name>
    <name evidence="5" type="ORF">KILIM_128_00030</name>
</gene>
<dbReference type="InterPro" id="IPR002877">
    <property type="entry name" value="RNA_MeTrfase_FtsJ_dom"/>
</dbReference>
<proteinExistence type="inferred from homology"/>
<evidence type="ECO:0000313" key="5">
    <source>
        <dbReference type="EMBL" id="GAB98329.1"/>
    </source>
</evidence>
<evidence type="ECO:0000259" key="4">
    <source>
        <dbReference type="SMART" id="SM00363"/>
    </source>
</evidence>
<organism evidence="5 6">
    <name type="scientific">Kineosphaera limosa NBRC 100340</name>
    <dbReference type="NCBI Taxonomy" id="1184609"/>
    <lineage>
        <taxon>Bacteria</taxon>
        <taxon>Bacillati</taxon>
        <taxon>Actinomycetota</taxon>
        <taxon>Actinomycetes</taxon>
        <taxon>Micrococcales</taxon>
        <taxon>Dermatophilaceae</taxon>
        <taxon>Kineosphaera</taxon>
    </lineage>
</organism>
<dbReference type="CDD" id="cd02440">
    <property type="entry name" value="AdoMet_MTases"/>
    <property type="match status" value="1"/>
</dbReference>
<protein>
    <submittedName>
        <fullName evidence="5">Hemolysin</fullName>
    </submittedName>
</protein>
<dbReference type="SUPFAM" id="SSF55174">
    <property type="entry name" value="Alpha-L RNA-binding motif"/>
    <property type="match status" value="1"/>
</dbReference>
<dbReference type="GO" id="GO:0032259">
    <property type="term" value="P:methylation"/>
    <property type="evidence" value="ECO:0007669"/>
    <property type="project" value="InterPro"/>
</dbReference>
<reference evidence="5 6" key="1">
    <citation type="submission" date="2012-08" db="EMBL/GenBank/DDBJ databases">
        <title>Whole genome shotgun sequence of Kineosphaera limosa NBRC 100340.</title>
        <authorList>
            <person name="Yoshida I."/>
            <person name="Isaki S."/>
            <person name="Hosoyama A."/>
            <person name="Tsuchikane K."/>
            <person name="Katsumata H."/>
            <person name="Ando Y."/>
            <person name="Ohji S."/>
            <person name="Hamada M."/>
            <person name="Tamura T."/>
            <person name="Yamazoe A."/>
            <person name="Yamazaki S."/>
            <person name="Fujita N."/>
        </authorList>
    </citation>
    <scope>NUCLEOTIDE SEQUENCE [LARGE SCALE GENOMIC DNA]</scope>
    <source>
        <strain evidence="5 6">NBRC 100340</strain>
    </source>
</reference>
<dbReference type="InterPro" id="IPR036986">
    <property type="entry name" value="S4_RNA-bd_sf"/>
</dbReference>
<dbReference type="SMART" id="SM00363">
    <property type="entry name" value="S4"/>
    <property type="match status" value="1"/>
</dbReference>
<dbReference type="Gene3D" id="3.10.290.10">
    <property type="entry name" value="RNA-binding S4 domain"/>
    <property type="match status" value="1"/>
</dbReference>
<dbReference type="STRING" id="1184609.KILIM_128_00030"/>
<dbReference type="Proteomes" id="UP000008366">
    <property type="component" value="Unassembled WGS sequence"/>
</dbReference>
<name>K6XHP3_9MICO</name>
<keyword evidence="1 3" id="KW-0694">RNA-binding</keyword>
<feature type="domain" description="RNA-binding S4" evidence="4">
    <location>
        <begin position="6"/>
        <end position="70"/>
    </location>
</feature>
<comment type="similarity">
    <text evidence="2">Belongs to the TlyA family.</text>
</comment>
<dbReference type="Pfam" id="PF01479">
    <property type="entry name" value="S4"/>
    <property type="match status" value="1"/>
</dbReference>
<evidence type="ECO:0000256" key="2">
    <source>
        <dbReference type="ARBA" id="ARBA00029460"/>
    </source>
</evidence>
<dbReference type="InterPro" id="IPR029063">
    <property type="entry name" value="SAM-dependent_MTases_sf"/>
</dbReference>
<keyword evidence="6" id="KW-1185">Reference proteome</keyword>
<dbReference type="RefSeq" id="WP_006594861.1">
    <property type="nucleotide sequence ID" value="NZ_BAHD01000128.1"/>
</dbReference>
<accession>K6XHP3</accession>
<dbReference type="Pfam" id="PF01728">
    <property type="entry name" value="FtsJ"/>
    <property type="match status" value="1"/>
</dbReference>
<dbReference type="OrthoDB" id="9784736at2"/>
<dbReference type="AlphaFoldDB" id="K6XHP3"/>
<dbReference type="InterPro" id="IPR002942">
    <property type="entry name" value="S4_RNA-bd"/>
</dbReference>
<evidence type="ECO:0000313" key="6">
    <source>
        <dbReference type="Proteomes" id="UP000008366"/>
    </source>
</evidence>
<comment type="caution">
    <text evidence="5">The sequence shown here is derived from an EMBL/GenBank/DDBJ whole genome shotgun (WGS) entry which is preliminary data.</text>
</comment>
<dbReference type="CDD" id="cd00165">
    <property type="entry name" value="S4"/>
    <property type="match status" value="1"/>
</dbReference>